<keyword evidence="1" id="KW-0732">Signal</keyword>
<dbReference type="AlphaFoldDB" id="R0KL42"/>
<reference evidence="2 3" key="2">
    <citation type="journal article" date="2013" name="PLoS Genet.">
        <title>Comparative genome structure, secondary metabolite, and effector coding capacity across Cochliobolus pathogens.</title>
        <authorList>
            <person name="Condon B.J."/>
            <person name="Leng Y."/>
            <person name="Wu D."/>
            <person name="Bushley K.E."/>
            <person name="Ohm R.A."/>
            <person name="Otillar R."/>
            <person name="Martin J."/>
            <person name="Schackwitz W."/>
            <person name="Grimwood J."/>
            <person name="MohdZainudin N."/>
            <person name="Xue C."/>
            <person name="Wang R."/>
            <person name="Manning V.A."/>
            <person name="Dhillon B."/>
            <person name="Tu Z.J."/>
            <person name="Steffenson B.J."/>
            <person name="Salamov A."/>
            <person name="Sun H."/>
            <person name="Lowry S."/>
            <person name="LaButti K."/>
            <person name="Han J."/>
            <person name="Copeland A."/>
            <person name="Lindquist E."/>
            <person name="Barry K."/>
            <person name="Schmutz J."/>
            <person name="Baker S.E."/>
            <person name="Ciuffetti L.M."/>
            <person name="Grigoriev I.V."/>
            <person name="Zhong S."/>
            <person name="Turgeon B.G."/>
        </authorList>
    </citation>
    <scope>NUCLEOTIDE SEQUENCE [LARGE SCALE GENOMIC DNA]</scope>
    <source>
        <strain evidence="3">28A</strain>
    </source>
</reference>
<feature type="signal peptide" evidence="1">
    <location>
        <begin position="1"/>
        <end position="20"/>
    </location>
</feature>
<evidence type="ECO:0000313" key="2">
    <source>
        <dbReference type="EMBL" id="EOA88667.1"/>
    </source>
</evidence>
<sequence>MRLSTLLVAVVATMGTLTLAKDNRSEWDKVPHECQYCWLKVDTCRKLCQDGLAPCAYECQIKTCMQYTMCKKCPDQLPACKYAKLDG</sequence>
<protein>
    <submittedName>
        <fullName evidence="2">Uncharacterized protein</fullName>
    </submittedName>
</protein>
<name>R0KL42_EXST2</name>
<organism evidence="2 3">
    <name type="scientific">Exserohilum turcicum (strain 28A)</name>
    <name type="common">Northern leaf blight fungus</name>
    <name type="synonym">Setosphaeria turcica</name>
    <dbReference type="NCBI Taxonomy" id="671987"/>
    <lineage>
        <taxon>Eukaryota</taxon>
        <taxon>Fungi</taxon>
        <taxon>Dikarya</taxon>
        <taxon>Ascomycota</taxon>
        <taxon>Pezizomycotina</taxon>
        <taxon>Dothideomycetes</taxon>
        <taxon>Pleosporomycetidae</taxon>
        <taxon>Pleosporales</taxon>
        <taxon>Pleosporineae</taxon>
        <taxon>Pleosporaceae</taxon>
        <taxon>Exserohilum</taxon>
    </lineage>
</organism>
<keyword evidence="3" id="KW-1185">Reference proteome</keyword>
<accession>R0KL42</accession>
<evidence type="ECO:0000313" key="3">
    <source>
        <dbReference type="Proteomes" id="UP000016935"/>
    </source>
</evidence>
<dbReference type="GeneID" id="19403133"/>
<gene>
    <name evidence="2" type="ORF">SETTUDRAFT_27473</name>
</gene>
<evidence type="ECO:0000256" key="1">
    <source>
        <dbReference type="SAM" id="SignalP"/>
    </source>
</evidence>
<dbReference type="RefSeq" id="XP_008023731.1">
    <property type="nucleotide sequence ID" value="XM_008025540.1"/>
</dbReference>
<proteinExistence type="predicted"/>
<feature type="chain" id="PRO_5004343341" evidence="1">
    <location>
        <begin position="21"/>
        <end position="87"/>
    </location>
</feature>
<dbReference type="Proteomes" id="UP000016935">
    <property type="component" value="Unassembled WGS sequence"/>
</dbReference>
<dbReference type="EMBL" id="KB908537">
    <property type="protein sequence ID" value="EOA88667.1"/>
    <property type="molecule type" value="Genomic_DNA"/>
</dbReference>
<dbReference type="HOGENOM" id="CLU_2484737_0_0_1"/>
<reference evidence="2 3" key="1">
    <citation type="journal article" date="2012" name="PLoS Pathog.">
        <title>Diverse lifestyles and strategies of plant pathogenesis encoded in the genomes of eighteen Dothideomycetes fungi.</title>
        <authorList>
            <person name="Ohm R.A."/>
            <person name="Feau N."/>
            <person name="Henrissat B."/>
            <person name="Schoch C.L."/>
            <person name="Horwitz B.A."/>
            <person name="Barry K.W."/>
            <person name="Condon B.J."/>
            <person name="Copeland A.C."/>
            <person name="Dhillon B."/>
            <person name="Glaser F."/>
            <person name="Hesse C.N."/>
            <person name="Kosti I."/>
            <person name="LaButti K."/>
            <person name="Lindquist E.A."/>
            <person name="Lucas S."/>
            <person name="Salamov A.A."/>
            <person name="Bradshaw R.E."/>
            <person name="Ciuffetti L."/>
            <person name="Hamelin R.C."/>
            <person name="Kema G.H.J."/>
            <person name="Lawrence C."/>
            <person name="Scott J.A."/>
            <person name="Spatafora J.W."/>
            <person name="Turgeon B.G."/>
            <person name="de Wit P.J.G.M."/>
            <person name="Zhong S."/>
            <person name="Goodwin S.B."/>
            <person name="Grigoriev I.V."/>
        </authorList>
    </citation>
    <scope>NUCLEOTIDE SEQUENCE [LARGE SCALE GENOMIC DNA]</scope>
    <source>
        <strain evidence="3">28A</strain>
    </source>
</reference>